<sequence>MDPDPDPITAKAAAAQLGRSPITIRQWARRYQARQLGTVDRVVFYDYRDLATIDGCIARGDDIPATPELRDQLRADLRARFQDAA</sequence>
<proteinExistence type="predicted"/>
<name>A0ABW4GVU6_9ACTN</name>
<reference evidence="2" key="1">
    <citation type="journal article" date="2019" name="Int. J. Syst. Evol. Microbiol.">
        <title>The Global Catalogue of Microorganisms (GCM) 10K type strain sequencing project: providing services to taxonomists for standard genome sequencing and annotation.</title>
        <authorList>
            <consortium name="The Broad Institute Genomics Platform"/>
            <consortium name="The Broad Institute Genome Sequencing Center for Infectious Disease"/>
            <person name="Wu L."/>
            <person name="Ma J."/>
        </authorList>
    </citation>
    <scope>NUCLEOTIDE SEQUENCE [LARGE SCALE GENOMIC DNA]</scope>
    <source>
        <strain evidence="2">CGMCC 1.15399</strain>
    </source>
</reference>
<comment type="caution">
    <text evidence="1">The sequence shown here is derived from an EMBL/GenBank/DDBJ whole genome shotgun (WGS) entry which is preliminary data.</text>
</comment>
<protein>
    <recommendedName>
        <fullName evidence="3">Helix-turn-helix domain-containing protein</fullName>
    </recommendedName>
</protein>
<accession>A0ABW4GVU6</accession>
<gene>
    <name evidence="1" type="ORF">ACFSJ0_58855</name>
</gene>
<dbReference type="Proteomes" id="UP001597097">
    <property type="component" value="Unassembled WGS sequence"/>
</dbReference>
<dbReference type="EMBL" id="JBHUCM010000070">
    <property type="protein sequence ID" value="MFD1546995.1"/>
    <property type="molecule type" value="Genomic_DNA"/>
</dbReference>
<organism evidence="1 2">
    <name type="scientific">Nonomuraea guangzhouensis</name>
    <dbReference type="NCBI Taxonomy" id="1291555"/>
    <lineage>
        <taxon>Bacteria</taxon>
        <taxon>Bacillati</taxon>
        <taxon>Actinomycetota</taxon>
        <taxon>Actinomycetes</taxon>
        <taxon>Streptosporangiales</taxon>
        <taxon>Streptosporangiaceae</taxon>
        <taxon>Nonomuraea</taxon>
    </lineage>
</organism>
<keyword evidence="2" id="KW-1185">Reference proteome</keyword>
<evidence type="ECO:0000313" key="2">
    <source>
        <dbReference type="Proteomes" id="UP001597097"/>
    </source>
</evidence>
<evidence type="ECO:0000313" key="1">
    <source>
        <dbReference type="EMBL" id="MFD1546995.1"/>
    </source>
</evidence>
<evidence type="ECO:0008006" key="3">
    <source>
        <dbReference type="Google" id="ProtNLM"/>
    </source>
</evidence>
<dbReference type="RefSeq" id="WP_219536598.1">
    <property type="nucleotide sequence ID" value="NZ_JAHKRM010000031.1"/>
</dbReference>